<comment type="caution">
    <text evidence="5">The sequence shown here is derived from an EMBL/GenBank/DDBJ whole genome shotgun (WGS) entry which is preliminary data.</text>
</comment>
<dbReference type="InterPro" id="IPR025736">
    <property type="entry name" value="PucR_C-HTH_dom"/>
</dbReference>
<reference evidence="5 6" key="1">
    <citation type="submission" date="2023-07" db="EMBL/GenBank/DDBJ databases">
        <title>Genomic Encyclopedia of Type Strains, Phase IV (KMG-IV): sequencing the most valuable type-strain genomes for metagenomic binning, comparative biology and taxonomic classification.</title>
        <authorList>
            <person name="Goeker M."/>
        </authorList>
    </citation>
    <scope>NUCLEOTIDE SEQUENCE [LARGE SCALE GENOMIC DNA]</scope>
    <source>
        <strain evidence="5 6">DSM 23837</strain>
    </source>
</reference>
<evidence type="ECO:0000259" key="2">
    <source>
        <dbReference type="Pfam" id="PF07905"/>
    </source>
</evidence>
<dbReference type="PANTHER" id="PTHR33744:SF1">
    <property type="entry name" value="DNA-BINDING TRANSCRIPTIONAL ACTIVATOR ADER"/>
    <property type="match status" value="1"/>
</dbReference>
<dbReference type="InterPro" id="IPR051448">
    <property type="entry name" value="CdaR-like_regulators"/>
</dbReference>
<dbReference type="Pfam" id="PF07905">
    <property type="entry name" value="PucR"/>
    <property type="match status" value="1"/>
</dbReference>
<dbReference type="RefSeq" id="WP_307228934.1">
    <property type="nucleotide sequence ID" value="NZ_JAUSTT010000010.1"/>
</dbReference>
<keyword evidence="5" id="KW-0238">DNA-binding</keyword>
<feature type="domain" description="PucR C-terminal helix-turn-helix" evidence="3">
    <location>
        <begin position="345"/>
        <end position="401"/>
    </location>
</feature>
<gene>
    <name evidence="5" type="ORF">J2S08_001909</name>
</gene>
<protein>
    <submittedName>
        <fullName evidence="5">DNA-binding PucR family transcriptional regulator</fullName>
    </submittedName>
</protein>
<dbReference type="Pfam" id="PF17853">
    <property type="entry name" value="GGDEF_2"/>
    <property type="match status" value="1"/>
</dbReference>
<feature type="domain" description="Purine catabolism PurC-like" evidence="2">
    <location>
        <begin position="20"/>
        <end position="132"/>
    </location>
</feature>
<evidence type="ECO:0000256" key="1">
    <source>
        <dbReference type="ARBA" id="ARBA00006754"/>
    </source>
</evidence>
<dbReference type="EMBL" id="JAUSTT010000010">
    <property type="protein sequence ID" value="MDQ0176073.1"/>
    <property type="molecule type" value="Genomic_DNA"/>
</dbReference>
<evidence type="ECO:0000313" key="6">
    <source>
        <dbReference type="Proteomes" id="UP001223586"/>
    </source>
</evidence>
<dbReference type="Proteomes" id="UP001223586">
    <property type="component" value="Unassembled WGS sequence"/>
</dbReference>
<evidence type="ECO:0000313" key="5">
    <source>
        <dbReference type="EMBL" id="MDQ0176073.1"/>
    </source>
</evidence>
<evidence type="ECO:0000259" key="3">
    <source>
        <dbReference type="Pfam" id="PF13556"/>
    </source>
</evidence>
<dbReference type="GO" id="GO:0003677">
    <property type="term" value="F:DNA binding"/>
    <property type="evidence" value="ECO:0007669"/>
    <property type="project" value="UniProtKB-KW"/>
</dbReference>
<dbReference type="Gene3D" id="1.10.10.2840">
    <property type="entry name" value="PucR C-terminal helix-turn-helix domain"/>
    <property type="match status" value="1"/>
</dbReference>
<dbReference type="Pfam" id="PF13556">
    <property type="entry name" value="HTH_30"/>
    <property type="match status" value="1"/>
</dbReference>
<dbReference type="InterPro" id="IPR012914">
    <property type="entry name" value="PucR_dom"/>
</dbReference>
<accession>A0ABT9WSF3</accession>
<proteinExistence type="inferred from homology"/>
<dbReference type="InterPro" id="IPR041522">
    <property type="entry name" value="CdaR_GGDEF"/>
</dbReference>
<sequence>MINENGGSYMHFTVKKALNILDCCKIVAGKRGLNSSIRSVSIMDSPDISWLKRGDLLLTTGYIFKDDSETQIKLIQDLAERDCAGLAIKVKRFLSTIPEPMIQEANRLGFPILEIPYERLLSDMLFAVTREILKSESIFNEQVRRRDFISRLLRGELANETAVLSQGHEYGILTGCEYVVLYIYENASKKRKSLSIDKSILFKAMNEVGNALHVKLIGEQLDDFVIIVQDYRINDMFHPVSEKARKAACMLVKSFAKHNEKKTISIGIGTRQSDVRDIHTSFQEAKEAVYLGCRVTSGGNGAIHEYTALEPEALLQHLPDRELNRYFTATVEKLIIYDEENGTELFQTLEIYLYCGGKLGDAARILFVHRNTVKFRIARIEELLGISLADGNVSFRLQLGMCASRLLGVSSRFAEPILDMLKEG</sequence>
<name>A0ABT9WSF3_9BACI</name>
<evidence type="ECO:0000259" key="4">
    <source>
        <dbReference type="Pfam" id="PF17853"/>
    </source>
</evidence>
<feature type="domain" description="CdaR GGDEF-like" evidence="4">
    <location>
        <begin position="158"/>
        <end position="289"/>
    </location>
</feature>
<dbReference type="PANTHER" id="PTHR33744">
    <property type="entry name" value="CARBOHYDRATE DIACID REGULATOR"/>
    <property type="match status" value="1"/>
</dbReference>
<comment type="similarity">
    <text evidence="1">Belongs to the CdaR family.</text>
</comment>
<dbReference type="InterPro" id="IPR042070">
    <property type="entry name" value="PucR_C-HTH_sf"/>
</dbReference>
<keyword evidence="6" id="KW-1185">Reference proteome</keyword>
<organism evidence="5 6">
    <name type="scientific">Bacillus chungangensis</name>
    <dbReference type="NCBI Taxonomy" id="587633"/>
    <lineage>
        <taxon>Bacteria</taxon>
        <taxon>Bacillati</taxon>
        <taxon>Bacillota</taxon>
        <taxon>Bacilli</taxon>
        <taxon>Bacillales</taxon>
        <taxon>Bacillaceae</taxon>
        <taxon>Bacillus</taxon>
    </lineage>
</organism>